<dbReference type="InterPro" id="IPR011006">
    <property type="entry name" value="CheY-like_superfamily"/>
</dbReference>
<proteinExistence type="predicted"/>
<gene>
    <name evidence="4" type="ORF">QRD43_10190</name>
</gene>
<evidence type="ECO:0000313" key="4">
    <source>
        <dbReference type="EMBL" id="MDL5032272.1"/>
    </source>
</evidence>
<evidence type="ECO:0000313" key="5">
    <source>
        <dbReference type="Proteomes" id="UP001238603"/>
    </source>
</evidence>
<feature type="domain" description="Response regulatory" evidence="3">
    <location>
        <begin position="3"/>
        <end position="120"/>
    </location>
</feature>
<evidence type="ECO:0000256" key="2">
    <source>
        <dbReference type="PROSITE-ProRule" id="PRU00169"/>
    </source>
</evidence>
<dbReference type="InterPro" id="IPR050595">
    <property type="entry name" value="Bact_response_regulator"/>
</dbReference>
<dbReference type="RefSeq" id="WP_285982358.1">
    <property type="nucleotide sequence ID" value="NZ_JASVDS010000002.1"/>
</dbReference>
<dbReference type="PROSITE" id="PS50110">
    <property type="entry name" value="RESPONSE_REGULATORY"/>
    <property type="match status" value="1"/>
</dbReference>
<evidence type="ECO:0000259" key="3">
    <source>
        <dbReference type="PROSITE" id="PS50110"/>
    </source>
</evidence>
<feature type="modified residue" description="4-aspartylphosphate" evidence="2">
    <location>
        <position position="52"/>
    </location>
</feature>
<organism evidence="4 5">
    <name type="scientific">Roseateles subflavus</name>
    <dbReference type="NCBI Taxonomy" id="3053353"/>
    <lineage>
        <taxon>Bacteria</taxon>
        <taxon>Pseudomonadati</taxon>
        <taxon>Pseudomonadota</taxon>
        <taxon>Betaproteobacteria</taxon>
        <taxon>Burkholderiales</taxon>
        <taxon>Sphaerotilaceae</taxon>
        <taxon>Roseateles</taxon>
    </lineage>
</organism>
<dbReference type="Gene3D" id="3.40.50.2300">
    <property type="match status" value="1"/>
</dbReference>
<protein>
    <submittedName>
        <fullName evidence="4">Response regulator</fullName>
    </submittedName>
</protein>
<name>A0ABT7LHD6_9BURK</name>
<evidence type="ECO:0000256" key="1">
    <source>
        <dbReference type="ARBA" id="ARBA00022553"/>
    </source>
</evidence>
<dbReference type="Pfam" id="PF00072">
    <property type="entry name" value="Response_reg"/>
    <property type="match status" value="1"/>
</dbReference>
<dbReference type="PANTHER" id="PTHR44591">
    <property type="entry name" value="STRESS RESPONSE REGULATOR PROTEIN 1"/>
    <property type="match status" value="1"/>
</dbReference>
<dbReference type="EMBL" id="JASVDS010000002">
    <property type="protein sequence ID" value="MDL5032272.1"/>
    <property type="molecule type" value="Genomic_DNA"/>
</dbReference>
<dbReference type="InterPro" id="IPR001789">
    <property type="entry name" value="Sig_transdc_resp-reg_receiver"/>
</dbReference>
<dbReference type="Proteomes" id="UP001238603">
    <property type="component" value="Unassembled WGS sequence"/>
</dbReference>
<dbReference type="PANTHER" id="PTHR44591:SF3">
    <property type="entry name" value="RESPONSE REGULATORY DOMAIN-CONTAINING PROTEIN"/>
    <property type="match status" value="1"/>
</dbReference>
<sequence length="121" mass="13381">MKQILIVEDQAEIRELVRISLEFEDYDIHEAENGVVGWDLLRTLQPDLILMDLMMPGGIDGLELCRRVRADARLRRTKIIMLTALGTGADRSAGLAAGANAYLAKPFSPLELMKTIGSILS</sequence>
<reference evidence="4 5" key="1">
    <citation type="submission" date="2023-06" db="EMBL/GenBank/DDBJ databases">
        <title>Pelomonas sp. APW6 16S ribosomal RNA gene genome sequencing and assembly.</title>
        <authorList>
            <person name="Woo H."/>
        </authorList>
    </citation>
    <scope>NUCLEOTIDE SEQUENCE [LARGE SCALE GENOMIC DNA]</scope>
    <source>
        <strain evidence="4 5">APW6</strain>
    </source>
</reference>
<dbReference type="CDD" id="cd17574">
    <property type="entry name" value="REC_OmpR"/>
    <property type="match status" value="1"/>
</dbReference>
<keyword evidence="5" id="KW-1185">Reference proteome</keyword>
<keyword evidence="1 2" id="KW-0597">Phosphoprotein</keyword>
<comment type="caution">
    <text evidence="4">The sequence shown here is derived from an EMBL/GenBank/DDBJ whole genome shotgun (WGS) entry which is preliminary data.</text>
</comment>
<dbReference type="SMART" id="SM00448">
    <property type="entry name" value="REC"/>
    <property type="match status" value="1"/>
</dbReference>
<dbReference type="SUPFAM" id="SSF52172">
    <property type="entry name" value="CheY-like"/>
    <property type="match status" value="1"/>
</dbReference>
<accession>A0ABT7LHD6</accession>